<sequence>MDPLFFKHGFQLVWRIGDIYDAAYMKCMMLTGSNIAGSPGPTEVIAYAWVYTWEEDIATTSSTSLSTPSLSTTIPTTQEPTTISTTQEPTTISTTEELTTIPTTQESTTISTTEESDPPQSTHKASSADKIEINFIGRLWSLLVCLVIMHLRH</sequence>
<evidence type="ECO:0000313" key="2">
    <source>
        <dbReference type="Proteomes" id="UP000887540"/>
    </source>
</evidence>
<feature type="compositionally biased region" description="Low complexity" evidence="1">
    <location>
        <begin position="62"/>
        <end position="113"/>
    </location>
</feature>
<evidence type="ECO:0000313" key="3">
    <source>
        <dbReference type="WBParaSite" id="ACRNAN_scaffold3892.g27267.t1"/>
    </source>
</evidence>
<dbReference type="AlphaFoldDB" id="A0A914DU15"/>
<proteinExistence type="predicted"/>
<organism evidence="2 3">
    <name type="scientific">Acrobeloides nanus</name>
    <dbReference type="NCBI Taxonomy" id="290746"/>
    <lineage>
        <taxon>Eukaryota</taxon>
        <taxon>Metazoa</taxon>
        <taxon>Ecdysozoa</taxon>
        <taxon>Nematoda</taxon>
        <taxon>Chromadorea</taxon>
        <taxon>Rhabditida</taxon>
        <taxon>Tylenchina</taxon>
        <taxon>Cephalobomorpha</taxon>
        <taxon>Cephaloboidea</taxon>
        <taxon>Cephalobidae</taxon>
        <taxon>Acrobeloides</taxon>
    </lineage>
</organism>
<name>A0A914DU15_9BILA</name>
<dbReference type="Proteomes" id="UP000887540">
    <property type="component" value="Unplaced"/>
</dbReference>
<feature type="region of interest" description="Disordered" evidence="1">
    <location>
        <begin position="62"/>
        <end position="127"/>
    </location>
</feature>
<protein>
    <submittedName>
        <fullName evidence="3">Uncharacterized protein</fullName>
    </submittedName>
</protein>
<evidence type="ECO:0000256" key="1">
    <source>
        <dbReference type="SAM" id="MobiDB-lite"/>
    </source>
</evidence>
<accession>A0A914DU15</accession>
<dbReference type="WBParaSite" id="ACRNAN_scaffold3892.g27267.t1">
    <property type="protein sequence ID" value="ACRNAN_scaffold3892.g27267.t1"/>
    <property type="gene ID" value="ACRNAN_scaffold3892.g27267"/>
</dbReference>
<reference evidence="3" key="1">
    <citation type="submission" date="2022-11" db="UniProtKB">
        <authorList>
            <consortium name="WormBaseParasite"/>
        </authorList>
    </citation>
    <scope>IDENTIFICATION</scope>
</reference>
<keyword evidence="2" id="KW-1185">Reference proteome</keyword>